<dbReference type="InterPro" id="IPR007170">
    <property type="entry name" value="SpoVG"/>
</dbReference>
<accession>A0A5D0MHS1</accession>
<reference evidence="6" key="1">
    <citation type="submission" date="2019-08" db="EMBL/GenBank/DDBJ databases">
        <title>Genomic characterization of a novel candidate phylum (ARYD3) from a high temperature, high salinity tertiary oil reservoir in north central Oklahoma, USA.</title>
        <authorList>
            <person name="Youssef N.H."/>
            <person name="Yadav A."/>
            <person name="Elshahed M.S."/>
        </authorList>
    </citation>
    <scope>NUCLEOTIDE SEQUENCE [LARGE SCALE GENOMIC DNA]</scope>
    <source>
        <strain evidence="6">ARYD3</strain>
    </source>
</reference>
<dbReference type="SUPFAM" id="SSF160537">
    <property type="entry name" value="SpoVG-like"/>
    <property type="match status" value="1"/>
</dbReference>
<comment type="caution">
    <text evidence="6">The sequence shown here is derived from an EMBL/GenBank/DDBJ whole genome shotgun (WGS) entry which is preliminary data.</text>
</comment>
<dbReference type="Proteomes" id="UP000324143">
    <property type="component" value="Unassembled WGS sequence"/>
</dbReference>
<organism evidence="6 7">
    <name type="scientific">Candidatus Mcinerneyibacterium aminivorans</name>
    <dbReference type="NCBI Taxonomy" id="2703815"/>
    <lineage>
        <taxon>Bacteria</taxon>
        <taxon>Candidatus Macinerneyibacteriota</taxon>
        <taxon>Candidatus Mcinerneyibacteria</taxon>
        <taxon>Candidatus Mcinerneyibacteriales</taxon>
        <taxon>Candidatus Mcinerneyibacteriaceae</taxon>
        <taxon>Candidatus Mcinerneyibacterium</taxon>
    </lineage>
</organism>
<keyword evidence="7" id="KW-1185">Reference proteome</keyword>
<comment type="function">
    <text evidence="4">Could be involved in septation.</text>
</comment>
<sequence>MEITDVRIYLRDNEKLKAFVTVTFDDDFVVRGMKVIDGNKGRFVAMPSRRRNDGTFQDIAHPINNDMREYIEEKVFKAYDEAVEKRKEELESETAAGPTAAEDAEEEEETEGIEETE</sequence>
<dbReference type="Gene3D" id="3.30.1120.40">
    <property type="entry name" value="Stage V sporulation protein G"/>
    <property type="match status" value="1"/>
</dbReference>
<dbReference type="AlphaFoldDB" id="A0A5D0MHS1"/>
<evidence type="ECO:0000256" key="5">
    <source>
        <dbReference type="SAM" id="MobiDB-lite"/>
    </source>
</evidence>
<dbReference type="EMBL" id="VSIX01000058">
    <property type="protein sequence ID" value="TYB31051.1"/>
    <property type="molecule type" value="Genomic_DNA"/>
</dbReference>
<evidence type="ECO:0000256" key="3">
    <source>
        <dbReference type="ARBA" id="ARBA00023306"/>
    </source>
</evidence>
<dbReference type="GO" id="GO:0000917">
    <property type="term" value="P:division septum assembly"/>
    <property type="evidence" value="ECO:0007669"/>
    <property type="project" value="UniProtKB-KW"/>
</dbReference>
<evidence type="ECO:0000256" key="4">
    <source>
        <dbReference type="HAMAP-Rule" id="MF_00819"/>
    </source>
</evidence>
<dbReference type="PANTHER" id="PTHR38429">
    <property type="entry name" value="SEPTATION PROTEIN SPOVG-RELATED"/>
    <property type="match status" value="1"/>
</dbReference>
<comment type="similarity">
    <text evidence="4">Belongs to the SpoVG family.</text>
</comment>
<feature type="compositionally biased region" description="Acidic residues" evidence="5">
    <location>
        <begin position="102"/>
        <end position="117"/>
    </location>
</feature>
<name>A0A5D0MHS1_9BACT</name>
<dbReference type="InterPro" id="IPR036751">
    <property type="entry name" value="SpoVG_sf"/>
</dbReference>
<feature type="region of interest" description="Disordered" evidence="5">
    <location>
        <begin position="86"/>
        <end position="117"/>
    </location>
</feature>
<dbReference type="PANTHER" id="PTHR38429:SF1">
    <property type="entry name" value="SEPTATION PROTEIN SPOVG-RELATED"/>
    <property type="match status" value="1"/>
</dbReference>
<evidence type="ECO:0000256" key="2">
    <source>
        <dbReference type="ARBA" id="ARBA00023210"/>
    </source>
</evidence>
<dbReference type="NCBIfam" id="NF009749">
    <property type="entry name" value="PRK13259.1"/>
    <property type="match status" value="1"/>
</dbReference>
<gene>
    <name evidence="4 6" type="primary">spoVG</name>
    <name evidence="6" type="ORF">FXF47_06405</name>
</gene>
<dbReference type="GO" id="GO:0030435">
    <property type="term" value="P:sporulation resulting in formation of a cellular spore"/>
    <property type="evidence" value="ECO:0007669"/>
    <property type="project" value="InterPro"/>
</dbReference>
<evidence type="ECO:0000256" key="1">
    <source>
        <dbReference type="ARBA" id="ARBA00022618"/>
    </source>
</evidence>
<keyword evidence="2 4" id="KW-0717">Septation</keyword>
<dbReference type="Pfam" id="PF04026">
    <property type="entry name" value="SpoVG"/>
    <property type="match status" value="1"/>
</dbReference>
<evidence type="ECO:0000313" key="6">
    <source>
        <dbReference type="EMBL" id="TYB31051.1"/>
    </source>
</evidence>
<keyword evidence="1 4" id="KW-0132">Cell division</keyword>
<dbReference type="HAMAP" id="MF_00819">
    <property type="entry name" value="SpoVG"/>
    <property type="match status" value="1"/>
</dbReference>
<proteinExistence type="inferred from homology"/>
<protein>
    <recommendedName>
        <fullName evidence="4">Putative septation protein SpoVG</fullName>
    </recommendedName>
</protein>
<evidence type="ECO:0000313" key="7">
    <source>
        <dbReference type="Proteomes" id="UP000324143"/>
    </source>
</evidence>
<keyword evidence="3 4" id="KW-0131">Cell cycle</keyword>